<protein>
    <submittedName>
        <fullName evidence="3">Uncharacterized protein</fullName>
    </submittedName>
</protein>
<reference evidence="3 4" key="1">
    <citation type="submission" date="2012-07" db="EMBL/GenBank/DDBJ databases">
        <title>Draft genome sequence of Desulfovibrio magneticus str. Maddingley MBC34 obtained from a metagenomic sequence of a methanogenic enrichment isolated from coal-seam formation water in Victoria, Australia.</title>
        <authorList>
            <person name="Greenfield P."/>
            <person name="Hendry P."/>
            <person name="Li D."/>
            <person name="Rosewarne C.P."/>
            <person name="Tran-Dinh N."/>
            <person name="Elbourne L.D.H."/>
            <person name="Paulsen I.T."/>
            <person name="Midgley D.J."/>
        </authorList>
    </citation>
    <scope>NUCLEOTIDE SEQUENCE [LARGE SCALE GENOMIC DNA]</scope>
    <source>
        <strain evidence="4">Maddingley MBC34</strain>
    </source>
</reference>
<name>K6FFU2_9BACT</name>
<feature type="signal peptide" evidence="2">
    <location>
        <begin position="1"/>
        <end position="23"/>
    </location>
</feature>
<feature type="region of interest" description="Disordered" evidence="1">
    <location>
        <begin position="101"/>
        <end position="120"/>
    </location>
</feature>
<comment type="caution">
    <text evidence="3">The sequence shown here is derived from an EMBL/GenBank/DDBJ whole genome shotgun (WGS) entry which is preliminary data.</text>
</comment>
<evidence type="ECO:0000256" key="1">
    <source>
        <dbReference type="SAM" id="MobiDB-lite"/>
    </source>
</evidence>
<dbReference type="EMBL" id="ALAO01000412">
    <property type="protein sequence ID" value="EKO37482.1"/>
    <property type="molecule type" value="Genomic_DNA"/>
</dbReference>
<dbReference type="Proteomes" id="UP000006272">
    <property type="component" value="Unassembled WGS sequence"/>
</dbReference>
<dbReference type="PATRIC" id="fig|1206767.3.peg.3743"/>
<dbReference type="AlphaFoldDB" id="K6FFU2"/>
<evidence type="ECO:0000313" key="4">
    <source>
        <dbReference type="Proteomes" id="UP000006272"/>
    </source>
</evidence>
<feature type="chain" id="PRO_5003891105" evidence="2">
    <location>
        <begin position="24"/>
        <end position="120"/>
    </location>
</feature>
<sequence length="120" mass="12510">MRLSRSVVAVALSACLGYCAVLADASPSRQEARQARTSLAGLGQILPRVSPAASAVLTAREGFRELRDIVQTSALMHDSRPSDEAARQAHVALWAALEGDLRPAPTNAGPDPAGLLPGQD</sequence>
<evidence type="ECO:0000256" key="2">
    <source>
        <dbReference type="SAM" id="SignalP"/>
    </source>
</evidence>
<gene>
    <name evidence="3" type="ORF">B193_3846</name>
</gene>
<organism evidence="3 4">
    <name type="scientific">Solidesulfovibrio magneticus str. Maddingley MBC34</name>
    <dbReference type="NCBI Taxonomy" id="1206767"/>
    <lineage>
        <taxon>Bacteria</taxon>
        <taxon>Pseudomonadati</taxon>
        <taxon>Thermodesulfobacteriota</taxon>
        <taxon>Desulfovibrionia</taxon>
        <taxon>Desulfovibrionales</taxon>
        <taxon>Desulfovibrionaceae</taxon>
        <taxon>Solidesulfovibrio</taxon>
    </lineage>
</organism>
<keyword evidence="2" id="KW-0732">Signal</keyword>
<evidence type="ECO:0000313" key="3">
    <source>
        <dbReference type="EMBL" id="EKO37482.1"/>
    </source>
</evidence>
<accession>K6FFU2</accession>
<proteinExistence type="predicted"/>